<keyword evidence="8" id="KW-1185">Reference proteome</keyword>
<dbReference type="AlphaFoldDB" id="A0A9P0BJU7"/>
<gene>
    <name evidence="7" type="ORF">MELIAE_LOCUS12797</name>
</gene>
<evidence type="ECO:0000313" key="7">
    <source>
        <dbReference type="EMBL" id="CAH0564190.1"/>
    </source>
</evidence>
<feature type="transmembrane region" description="Helical" evidence="6">
    <location>
        <begin position="383"/>
        <end position="408"/>
    </location>
</feature>
<feature type="transmembrane region" description="Helical" evidence="6">
    <location>
        <begin position="43"/>
        <end position="67"/>
    </location>
</feature>
<evidence type="ECO:0000313" key="8">
    <source>
        <dbReference type="Proteomes" id="UP001154078"/>
    </source>
</evidence>
<name>A0A9P0BJU7_BRAAE</name>
<feature type="transmembrane region" description="Helical" evidence="6">
    <location>
        <begin position="282"/>
        <end position="303"/>
    </location>
</feature>
<dbReference type="Pfam" id="PF13000">
    <property type="entry name" value="Acatn"/>
    <property type="match status" value="1"/>
</dbReference>
<feature type="region of interest" description="Disordered" evidence="5">
    <location>
        <begin position="1"/>
        <end position="22"/>
    </location>
</feature>
<dbReference type="PANTHER" id="PTHR12778">
    <property type="entry name" value="SOLUTE CARRIER FAMILY 33 ACETYL-COA TRANSPORTER -RELATED"/>
    <property type="match status" value="1"/>
</dbReference>
<feature type="transmembrane region" description="Helical" evidence="6">
    <location>
        <begin position="142"/>
        <end position="169"/>
    </location>
</feature>
<dbReference type="EMBL" id="OV121140">
    <property type="protein sequence ID" value="CAH0564190.1"/>
    <property type="molecule type" value="Genomic_DNA"/>
</dbReference>
<protein>
    <recommendedName>
        <fullName evidence="9">Acetyl-coenzyme A transporter 1</fullName>
    </recommendedName>
</protein>
<feature type="transmembrane region" description="Helical" evidence="6">
    <location>
        <begin position="420"/>
        <end position="443"/>
    </location>
</feature>
<comment type="subcellular location">
    <subcellularLocation>
        <location evidence="1">Membrane</location>
        <topology evidence="1">Multi-pass membrane protein</topology>
    </subcellularLocation>
</comment>
<reference evidence="7" key="1">
    <citation type="submission" date="2021-12" db="EMBL/GenBank/DDBJ databases">
        <authorList>
            <person name="King R."/>
        </authorList>
    </citation>
    <scope>NUCLEOTIDE SEQUENCE</scope>
</reference>
<dbReference type="Proteomes" id="UP001154078">
    <property type="component" value="Chromosome 9"/>
</dbReference>
<dbReference type="SUPFAM" id="SSF103473">
    <property type="entry name" value="MFS general substrate transporter"/>
    <property type="match status" value="1"/>
</dbReference>
<feature type="transmembrane region" description="Helical" evidence="6">
    <location>
        <begin position="315"/>
        <end position="333"/>
    </location>
</feature>
<dbReference type="OrthoDB" id="6415790at2759"/>
<proteinExistence type="predicted"/>
<evidence type="ECO:0000256" key="1">
    <source>
        <dbReference type="ARBA" id="ARBA00004141"/>
    </source>
</evidence>
<feature type="transmembrane region" description="Helical" evidence="6">
    <location>
        <begin position="354"/>
        <end position="371"/>
    </location>
</feature>
<dbReference type="InterPro" id="IPR036259">
    <property type="entry name" value="MFS_trans_sf"/>
</dbReference>
<dbReference type="Gene3D" id="1.20.1250.20">
    <property type="entry name" value="MFS general substrate transporter like domains"/>
    <property type="match status" value="1"/>
</dbReference>
<dbReference type="InterPro" id="IPR024371">
    <property type="entry name" value="AcetylCoA_trans_1-like"/>
</dbReference>
<feature type="transmembrane region" description="Helical" evidence="6">
    <location>
        <begin position="224"/>
        <end position="245"/>
    </location>
</feature>
<dbReference type="GO" id="GO:0035348">
    <property type="term" value="P:acetyl-CoA transmembrane transport"/>
    <property type="evidence" value="ECO:0007669"/>
    <property type="project" value="InterPro"/>
</dbReference>
<evidence type="ECO:0000256" key="5">
    <source>
        <dbReference type="SAM" id="MobiDB-lite"/>
    </source>
</evidence>
<keyword evidence="2 6" id="KW-0812">Transmembrane</keyword>
<organism evidence="7 8">
    <name type="scientific">Brassicogethes aeneus</name>
    <name type="common">Rape pollen beetle</name>
    <name type="synonym">Meligethes aeneus</name>
    <dbReference type="NCBI Taxonomy" id="1431903"/>
    <lineage>
        <taxon>Eukaryota</taxon>
        <taxon>Metazoa</taxon>
        <taxon>Ecdysozoa</taxon>
        <taxon>Arthropoda</taxon>
        <taxon>Hexapoda</taxon>
        <taxon>Insecta</taxon>
        <taxon>Pterygota</taxon>
        <taxon>Neoptera</taxon>
        <taxon>Endopterygota</taxon>
        <taxon>Coleoptera</taxon>
        <taxon>Polyphaga</taxon>
        <taxon>Cucujiformia</taxon>
        <taxon>Nitidulidae</taxon>
        <taxon>Meligethinae</taxon>
        <taxon>Brassicogethes</taxon>
    </lineage>
</organism>
<keyword evidence="3 6" id="KW-1133">Transmembrane helix</keyword>
<accession>A0A9P0BJU7</accession>
<dbReference type="InterPro" id="IPR004752">
    <property type="entry name" value="AmpG_permease/AT-1"/>
</dbReference>
<keyword evidence="4 6" id="KW-0472">Membrane</keyword>
<evidence type="ECO:0008006" key="9">
    <source>
        <dbReference type="Google" id="ProtNLM"/>
    </source>
</evidence>
<evidence type="ECO:0000256" key="2">
    <source>
        <dbReference type="ARBA" id="ARBA00022692"/>
    </source>
</evidence>
<dbReference type="GO" id="GO:0016020">
    <property type="term" value="C:membrane"/>
    <property type="evidence" value="ECO:0007669"/>
    <property type="project" value="UniProtKB-SubCell"/>
</dbReference>
<feature type="transmembrane region" description="Helical" evidence="6">
    <location>
        <begin position="82"/>
        <end position="101"/>
    </location>
</feature>
<feature type="transmembrane region" description="Helical" evidence="6">
    <location>
        <begin position="113"/>
        <end position="130"/>
    </location>
</feature>
<feature type="transmembrane region" description="Helical" evidence="6">
    <location>
        <begin position="484"/>
        <end position="503"/>
    </location>
</feature>
<evidence type="ECO:0000256" key="4">
    <source>
        <dbReference type="ARBA" id="ARBA00023136"/>
    </source>
</evidence>
<evidence type="ECO:0000256" key="6">
    <source>
        <dbReference type="SAM" id="Phobius"/>
    </source>
</evidence>
<dbReference type="GO" id="GO:0008521">
    <property type="term" value="F:acetyl-CoA transmembrane transporter activity"/>
    <property type="evidence" value="ECO:0007669"/>
    <property type="project" value="InterPro"/>
</dbReference>
<dbReference type="PANTHER" id="PTHR12778:SF9">
    <property type="entry name" value="ACETYL-COENZYME A TRANSPORTER 1"/>
    <property type="match status" value="1"/>
</dbReference>
<evidence type="ECO:0000256" key="3">
    <source>
        <dbReference type="ARBA" id="ARBA00022989"/>
    </source>
</evidence>
<feature type="transmembrane region" description="Helical" evidence="6">
    <location>
        <begin position="190"/>
        <end position="212"/>
    </location>
</feature>
<sequence length="526" mass="58703">MNAMERKKAKKKEMESSLMENGDTPLLGQSELCSNIKGDQWNIALLFFLYTLQGIPLGLSAAIPMILQNKGATYKQQAEFSFVTWPFSLKLLWAPIVDSIYSSRMGRRKTWMVPTQYFIGIFMIILGQHVDTWLGSDGKEPNIGILTLLFFSLNFLAATQDIAVDGWALTMLKKRNVGHASTCNSIGQTAGFFLGNILFMALESASFCNMYLRNKPEEEGIVTLPGFLTFWGWIFIVSTTLVALIKKELECNDKDHESVPERDLQTAYKSLRDILKLKSVQGLVLVLLTCKIGFASTDSVMALKLVEAGIPKERLGLMAIPLIPVQLAMPLVIAKYTTGPKPLNVFVKAIPYRLAFGFVAAFMVWVTPILVPNPKEGLPFFYVVFLITCYALQQVCVYCMFVSIMAFFAKISDSSVGGTYMTLLNTVTNLGGNWPTILALYFVDPLTSKQCVGGPESVDNTCRNVLEKELCTSKGGKCETTLDGFYILTVLSAVIGFTWLYAWGKKKIQQIQSLDEHAWKLNKRKR</sequence>